<dbReference type="Proteomes" id="UP001138500">
    <property type="component" value="Unassembled WGS sequence"/>
</dbReference>
<dbReference type="OrthoDB" id="6132182at2759"/>
<dbReference type="SUPFAM" id="SSF48056">
    <property type="entry name" value="Di-copper centre-containing domain"/>
    <property type="match status" value="1"/>
</dbReference>
<dbReference type="Gene3D" id="1.10.1280.10">
    <property type="entry name" value="Di-copper center containing domain from catechol oxidase"/>
    <property type="match status" value="1"/>
</dbReference>
<dbReference type="PROSITE" id="PS00498">
    <property type="entry name" value="TYROSINASE_2"/>
    <property type="match status" value="1"/>
</dbReference>
<evidence type="ECO:0000313" key="4">
    <source>
        <dbReference type="Proteomes" id="UP001138500"/>
    </source>
</evidence>
<dbReference type="GO" id="GO:0004497">
    <property type="term" value="F:monooxygenase activity"/>
    <property type="evidence" value="ECO:0007669"/>
    <property type="project" value="UniProtKB-KW"/>
</dbReference>
<gene>
    <name evidence="3" type="ORF">Tdes44962_MAKER06898</name>
</gene>
<dbReference type="PRINTS" id="PR00092">
    <property type="entry name" value="TYROSINASE"/>
</dbReference>
<keyword evidence="3" id="KW-0503">Monooxygenase</keyword>
<evidence type="ECO:0000313" key="3">
    <source>
        <dbReference type="EMBL" id="KAH9845039.1"/>
    </source>
</evidence>
<name>A0A9W7T0I7_9PEZI</name>
<keyword evidence="1" id="KW-0479">Metal-binding</keyword>
<dbReference type="AlphaFoldDB" id="A0A9W7T0I7"/>
<reference evidence="3 4" key="2">
    <citation type="journal article" date="2021" name="Curr. Genet.">
        <title>Genetic response to nitrogen starvation in the aggressive Eucalyptus foliar pathogen Teratosphaeria destructans.</title>
        <authorList>
            <person name="Havenga M."/>
            <person name="Wingfield B.D."/>
            <person name="Wingfield M.J."/>
            <person name="Dreyer L.L."/>
            <person name="Roets F."/>
            <person name="Aylward J."/>
        </authorList>
    </citation>
    <scope>NUCLEOTIDE SEQUENCE [LARGE SCALE GENOMIC DNA]</scope>
    <source>
        <strain evidence="3">CMW44962</strain>
    </source>
</reference>
<accession>A0A9W7T0I7</accession>
<evidence type="ECO:0000256" key="1">
    <source>
        <dbReference type="ARBA" id="ARBA00022723"/>
    </source>
</evidence>
<dbReference type="GO" id="GO:0046872">
    <property type="term" value="F:metal ion binding"/>
    <property type="evidence" value="ECO:0007669"/>
    <property type="project" value="UniProtKB-KW"/>
</dbReference>
<proteinExistence type="predicted"/>
<evidence type="ECO:0000259" key="2">
    <source>
        <dbReference type="PROSITE" id="PS00498"/>
    </source>
</evidence>
<dbReference type="PANTHER" id="PTHR11474">
    <property type="entry name" value="TYROSINASE FAMILY MEMBER"/>
    <property type="match status" value="1"/>
</dbReference>
<dbReference type="Pfam" id="PF00264">
    <property type="entry name" value="Tyrosinase"/>
    <property type="match status" value="1"/>
</dbReference>
<reference evidence="3 4" key="1">
    <citation type="journal article" date="2018" name="IMA Fungus">
        <title>IMA Genome-F 10: Nine draft genome sequences of Claviceps purpurea s.lat., including C. arundinis, C. humidiphila, and C. cf. spartinae, pseudomolecules for the pitch canker pathogen Fusarium circinatum, draft genome of Davidsoniella eucalypti, Grosmannia galeiformis, Quambalaria eucalypti, and Teratosphaeria destructans.</title>
        <authorList>
            <person name="Wingfield B.D."/>
            <person name="Liu M."/>
            <person name="Nguyen H.D."/>
            <person name="Lane F.A."/>
            <person name="Morgan S.W."/>
            <person name="De Vos L."/>
            <person name="Wilken P.M."/>
            <person name="Duong T.A."/>
            <person name="Aylward J."/>
            <person name="Coetzee M.P."/>
            <person name="Dadej K."/>
            <person name="De Beer Z.W."/>
            <person name="Findlay W."/>
            <person name="Havenga M."/>
            <person name="Kolarik M."/>
            <person name="Menzies J.G."/>
            <person name="Naidoo K."/>
            <person name="Pochopski O."/>
            <person name="Shoukouhi P."/>
            <person name="Santana Q.C."/>
            <person name="Seifert K.A."/>
            <person name="Soal N."/>
            <person name="Steenkamp E.T."/>
            <person name="Tatham C.T."/>
            <person name="van der Nest M.A."/>
            <person name="Wingfield M.J."/>
        </authorList>
    </citation>
    <scope>NUCLEOTIDE SEQUENCE [LARGE SCALE GENOMIC DNA]</scope>
    <source>
        <strain evidence="3">CMW44962</strain>
    </source>
</reference>
<keyword evidence="3" id="KW-0560">Oxidoreductase</keyword>
<dbReference type="EMBL" id="RIBY02000158">
    <property type="protein sequence ID" value="KAH9845039.1"/>
    <property type="molecule type" value="Genomic_DNA"/>
</dbReference>
<protein>
    <submittedName>
        <fullName evidence="3">Monophenol monooxygenase (Tyrosinase)</fullName>
    </submittedName>
</protein>
<dbReference type="InterPro" id="IPR050316">
    <property type="entry name" value="Tyrosinase/Hemocyanin"/>
</dbReference>
<dbReference type="InterPro" id="IPR008922">
    <property type="entry name" value="Di-copper_centre_dom_sf"/>
</dbReference>
<dbReference type="InterPro" id="IPR002227">
    <property type="entry name" value="Tyrosinase_Cu-bd"/>
</dbReference>
<feature type="domain" description="Tyrosinase copper-binding" evidence="2">
    <location>
        <begin position="182"/>
        <end position="193"/>
    </location>
</feature>
<organism evidence="3 4">
    <name type="scientific">Teratosphaeria destructans</name>
    <dbReference type="NCBI Taxonomy" id="418781"/>
    <lineage>
        <taxon>Eukaryota</taxon>
        <taxon>Fungi</taxon>
        <taxon>Dikarya</taxon>
        <taxon>Ascomycota</taxon>
        <taxon>Pezizomycotina</taxon>
        <taxon>Dothideomycetes</taxon>
        <taxon>Dothideomycetidae</taxon>
        <taxon>Mycosphaerellales</taxon>
        <taxon>Teratosphaeriaceae</taxon>
        <taxon>Teratosphaeria</taxon>
    </lineage>
</organism>
<comment type="caution">
    <text evidence="3">The sequence shown here is derived from an EMBL/GenBank/DDBJ whole genome shotgun (WGS) entry which is preliminary data.</text>
</comment>
<dbReference type="PANTHER" id="PTHR11474:SF127">
    <property type="entry name" value="TYROSINASE COPPER-BINDING DOMAIN-CONTAINING PROTEIN"/>
    <property type="match status" value="1"/>
</dbReference>
<sequence>MFAGTSLYDDFSYVHGLLASYVHYRGVFLPFHRLMIHTLEATLQQTCGYNGSLPYWDWTLDHEDLAKSPVWDPIRGFGGNGVPQEDGSSCVTDGPFGNSTRHWTGKHDTLYGVERDPHCLSRKFEVGASVATLQFSISPTVVKSTLDQAEYGDFFYLLETNPHNAIPQLVRGDFLMFTAPNDPLFYLHHGQLDRLWWVWQMRDAKRRLEVPSNLIDNGAVSGGDKINASFNSGGLPLQGLAEDRRLEDVMDTQGGLLCYTYDS</sequence>
<keyword evidence="4" id="KW-1185">Reference proteome</keyword>